<dbReference type="PANTHER" id="PTHR13847">
    <property type="entry name" value="SARCOSINE DEHYDROGENASE-RELATED"/>
    <property type="match status" value="1"/>
</dbReference>
<dbReference type="Gene3D" id="3.30.9.10">
    <property type="entry name" value="D-Amino Acid Oxidase, subunit A, domain 2"/>
    <property type="match status" value="1"/>
</dbReference>
<evidence type="ECO:0000313" key="5">
    <source>
        <dbReference type="EMBL" id="EAV43829.1"/>
    </source>
</evidence>
<dbReference type="Pfam" id="PF01266">
    <property type="entry name" value="DAO"/>
    <property type="match status" value="1"/>
</dbReference>
<dbReference type="NCBIfam" id="TIGR02352">
    <property type="entry name" value="thiamin_ThiO"/>
    <property type="match status" value="1"/>
</dbReference>
<dbReference type="GO" id="GO:0050660">
    <property type="term" value="F:flavin adenine dinucleotide binding"/>
    <property type="evidence" value="ECO:0007669"/>
    <property type="project" value="InterPro"/>
</dbReference>
<dbReference type="SUPFAM" id="SSF54373">
    <property type="entry name" value="FAD-linked reductases, C-terminal domain"/>
    <property type="match status" value="1"/>
</dbReference>
<accession>A0NTS0</accession>
<dbReference type="SUPFAM" id="SSF51971">
    <property type="entry name" value="Nucleotide-binding domain"/>
    <property type="match status" value="1"/>
</dbReference>
<gene>
    <name evidence="5" type="ORF">SIAM614_11913</name>
</gene>
<evidence type="ECO:0000256" key="3">
    <source>
        <dbReference type="ARBA" id="ARBA00023002"/>
    </source>
</evidence>
<dbReference type="InterPro" id="IPR006076">
    <property type="entry name" value="FAD-dep_OxRdtase"/>
</dbReference>
<sequence length="325" mass="35154">MKVGVKGAGVAGLALAYELVSRGVQVELLEKHKGLSASASWLAGGMLAPWCERESAEEDVLRLGQTSIGWWSKVLPGQVRHNGTLVVAAPRDTGELSRFVSRTSGFTWLDADALGALEPDLEGRFAKGLHFAGEAHLDPRQALTALQAKLSESGARIKFEAKQFTAATDLVADCTGMASQDTQLRPVRGEMLILHAPDVSLSRPVRFLHPRIPVYVVPRDNGVFMVGATMIESGDRGAVSVRSTMELLNAAYSLHPGFAEAKIIETGAGLRPAYPDNLPRLTFSGNTLSMNGFYRHGFLLAPHFAMEAAHRIVKHLQEKTLEANH</sequence>
<reference evidence="5 6" key="1">
    <citation type="submission" date="2006-05" db="EMBL/GenBank/DDBJ databases">
        <authorList>
            <person name="King G."/>
            <person name="Ferriera S."/>
            <person name="Johnson J."/>
            <person name="Kravitz S."/>
            <person name="Beeson K."/>
            <person name="Sutton G."/>
            <person name="Rogers Y.-H."/>
            <person name="Friedman R."/>
            <person name="Frazier M."/>
            <person name="Venter J.C."/>
        </authorList>
    </citation>
    <scope>NUCLEOTIDE SEQUENCE [LARGE SCALE GENOMIC DNA]</scope>
    <source>
        <strain evidence="6">ATCC 25650 / DSM 13394 / JCM 20685 / NBRC 16684 / NCIMB 2208 / IAM 12614 / B1</strain>
    </source>
</reference>
<dbReference type="UniPathway" id="UPA00060"/>
<dbReference type="GO" id="GO:0005737">
    <property type="term" value="C:cytoplasm"/>
    <property type="evidence" value="ECO:0007669"/>
    <property type="project" value="TreeGrafter"/>
</dbReference>
<dbReference type="GeneID" id="68846865"/>
<evidence type="ECO:0000256" key="2">
    <source>
        <dbReference type="ARBA" id="ARBA00022977"/>
    </source>
</evidence>
<dbReference type="EMBL" id="AAUW01000008">
    <property type="protein sequence ID" value="EAV43829.1"/>
    <property type="molecule type" value="Genomic_DNA"/>
</dbReference>
<dbReference type="OrthoDB" id="9790035at2"/>
<keyword evidence="3" id="KW-0560">Oxidoreductase</keyword>
<dbReference type="Proteomes" id="UP000004848">
    <property type="component" value="Unassembled WGS sequence"/>
</dbReference>
<name>A0NTS0_ROSAI</name>
<feature type="domain" description="FAD dependent oxidoreductase" evidence="4">
    <location>
        <begin position="3"/>
        <end position="310"/>
    </location>
</feature>
<proteinExistence type="predicted"/>
<dbReference type="GO" id="GO:0016491">
    <property type="term" value="F:oxidoreductase activity"/>
    <property type="evidence" value="ECO:0007669"/>
    <property type="project" value="UniProtKB-KW"/>
</dbReference>
<evidence type="ECO:0000256" key="1">
    <source>
        <dbReference type="ARBA" id="ARBA00004948"/>
    </source>
</evidence>
<dbReference type="GO" id="GO:0009228">
    <property type="term" value="P:thiamine biosynthetic process"/>
    <property type="evidence" value="ECO:0007669"/>
    <property type="project" value="UniProtKB-KW"/>
</dbReference>
<dbReference type="RefSeq" id="WP_006934981.1">
    <property type="nucleotide sequence ID" value="NZ_AAUW01000008.1"/>
</dbReference>
<organism evidence="5 6">
    <name type="scientific">Roseibium aggregatum (strain ATCC 25650 / DSM 13394 / JCM 20685 / NBRC 16684 / NCIMB 2208 / IAM 12614 / B1)</name>
    <name type="common">Stappia aggregata</name>
    <dbReference type="NCBI Taxonomy" id="384765"/>
    <lineage>
        <taxon>Bacteria</taxon>
        <taxon>Pseudomonadati</taxon>
        <taxon>Pseudomonadota</taxon>
        <taxon>Alphaproteobacteria</taxon>
        <taxon>Hyphomicrobiales</taxon>
        <taxon>Stappiaceae</taxon>
        <taxon>Roseibium</taxon>
    </lineage>
</organism>
<protein>
    <submittedName>
        <fullName evidence="5">THIAMINE BIOSYNTHESIS OXIDOREDUCTASE THIO</fullName>
    </submittedName>
</protein>
<dbReference type="GO" id="GO:0009229">
    <property type="term" value="P:thiamine diphosphate biosynthetic process"/>
    <property type="evidence" value="ECO:0007669"/>
    <property type="project" value="UniProtKB-UniPathway"/>
</dbReference>
<dbReference type="eggNOG" id="COG0665">
    <property type="taxonomic scope" value="Bacteria"/>
</dbReference>
<dbReference type="AlphaFoldDB" id="A0NTS0"/>
<dbReference type="InterPro" id="IPR036188">
    <property type="entry name" value="FAD/NAD-bd_sf"/>
</dbReference>
<evidence type="ECO:0000259" key="4">
    <source>
        <dbReference type="Pfam" id="PF01266"/>
    </source>
</evidence>
<comment type="caution">
    <text evidence="5">The sequence shown here is derived from an EMBL/GenBank/DDBJ whole genome shotgun (WGS) entry which is preliminary data.</text>
</comment>
<evidence type="ECO:0000313" key="6">
    <source>
        <dbReference type="Proteomes" id="UP000004848"/>
    </source>
</evidence>
<dbReference type="Gene3D" id="3.50.50.60">
    <property type="entry name" value="FAD/NAD(P)-binding domain"/>
    <property type="match status" value="1"/>
</dbReference>
<dbReference type="PANTHER" id="PTHR13847:SF289">
    <property type="entry name" value="GLYCINE OXIDASE"/>
    <property type="match status" value="1"/>
</dbReference>
<comment type="pathway">
    <text evidence="1">Cofactor biosynthesis; thiamine diphosphate biosynthesis.</text>
</comment>
<dbReference type="InterPro" id="IPR012727">
    <property type="entry name" value="Gly_oxidase_ThiO"/>
</dbReference>
<keyword evidence="2" id="KW-0784">Thiamine biosynthesis</keyword>